<keyword evidence="1" id="KW-0812">Transmembrane</keyword>
<dbReference type="EMBL" id="ML976257">
    <property type="protein sequence ID" value="KAF1935552.1"/>
    <property type="molecule type" value="Genomic_DNA"/>
</dbReference>
<dbReference type="AlphaFoldDB" id="A0A6A5S644"/>
<keyword evidence="1" id="KW-0472">Membrane</keyword>
<evidence type="ECO:0000313" key="2">
    <source>
        <dbReference type="EMBL" id="KAF1935552.1"/>
    </source>
</evidence>
<proteinExistence type="predicted"/>
<dbReference type="OrthoDB" id="2013972at2759"/>
<organism evidence="2 3">
    <name type="scientific">Clathrospora elynae</name>
    <dbReference type="NCBI Taxonomy" id="706981"/>
    <lineage>
        <taxon>Eukaryota</taxon>
        <taxon>Fungi</taxon>
        <taxon>Dikarya</taxon>
        <taxon>Ascomycota</taxon>
        <taxon>Pezizomycotina</taxon>
        <taxon>Dothideomycetes</taxon>
        <taxon>Pleosporomycetidae</taxon>
        <taxon>Pleosporales</taxon>
        <taxon>Diademaceae</taxon>
        <taxon>Clathrospora</taxon>
    </lineage>
</organism>
<protein>
    <recommendedName>
        <fullName evidence="4">Methyltransferase type 11 domain-containing protein</fullName>
    </recommendedName>
</protein>
<dbReference type="InterPro" id="IPR029063">
    <property type="entry name" value="SAM-dependent_MTases_sf"/>
</dbReference>
<keyword evidence="3" id="KW-1185">Reference proteome</keyword>
<name>A0A6A5S644_9PLEO</name>
<evidence type="ECO:0008006" key="4">
    <source>
        <dbReference type="Google" id="ProtNLM"/>
    </source>
</evidence>
<dbReference type="Gene3D" id="3.40.50.150">
    <property type="entry name" value="Vaccinia Virus protein VP39"/>
    <property type="match status" value="1"/>
</dbReference>
<reference evidence="2" key="1">
    <citation type="journal article" date="2020" name="Stud. Mycol.">
        <title>101 Dothideomycetes genomes: a test case for predicting lifestyles and emergence of pathogens.</title>
        <authorList>
            <person name="Haridas S."/>
            <person name="Albert R."/>
            <person name="Binder M."/>
            <person name="Bloem J."/>
            <person name="Labutti K."/>
            <person name="Salamov A."/>
            <person name="Andreopoulos B."/>
            <person name="Baker S."/>
            <person name="Barry K."/>
            <person name="Bills G."/>
            <person name="Bluhm B."/>
            <person name="Cannon C."/>
            <person name="Castanera R."/>
            <person name="Culley D."/>
            <person name="Daum C."/>
            <person name="Ezra D."/>
            <person name="Gonzalez J."/>
            <person name="Henrissat B."/>
            <person name="Kuo A."/>
            <person name="Liang C."/>
            <person name="Lipzen A."/>
            <person name="Lutzoni F."/>
            <person name="Magnuson J."/>
            <person name="Mondo S."/>
            <person name="Nolan M."/>
            <person name="Ohm R."/>
            <person name="Pangilinan J."/>
            <person name="Park H.-J."/>
            <person name="Ramirez L."/>
            <person name="Alfaro M."/>
            <person name="Sun H."/>
            <person name="Tritt A."/>
            <person name="Yoshinaga Y."/>
            <person name="Zwiers L.-H."/>
            <person name="Turgeon B."/>
            <person name="Goodwin S."/>
            <person name="Spatafora J."/>
            <person name="Crous P."/>
            <person name="Grigoriev I."/>
        </authorList>
    </citation>
    <scope>NUCLEOTIDE SEQUENCE</scope>
    <source>
        <strain evidence="2">CBS 161.51</strain>
    </source>
</reference>
<evidence type="ECO:0000256" key="1">
    <source>
        <dbReference type="SAM" id="Phobius"/>
    </source>
</evidence>
<sequence>MSTVMLEYLEKRGREQEWSGLETKVVDGNAELDLPKSSYTHIFLSFAVFVMPTVLPKLYALLHPGGFIAQMEEAGFEEVETPRQKKMADCGSADEFCETMQFPLKMIAGFWEEE</sequence>
<keyword evidence="1" id="KW-1133">Transmembrane helix</keyword>
<dbReference type="Proteomes" id="UP000800038">
    <property type="component" value="Unassembled WGS sequence"/>
</dbReference>
<evidence type="ECO:0000313" key="3">
    <source>
        <dbReference type="Proteomes" id="UP000800038"/>
    </source>
</evidence>
<gene>
    <name evidence="2" type="ORF">EJ02DRAFT_439169</name>
</gene>
<accession>A0A6A5S644</accession>
<dbReference type="SUPFAM" id="SSF53335">
    <property type="entry name" value="S-adenosyl-L-methionine-dependent methyltransferases"/>
    <property type="match status" value="1"/>
</dbReference>
<feature type="transmembrane region" description="Helical" evidence="1">
    <location>
        <begin position="42"/>
        <end position="62"/>
    </location>
</feature>